<dbReference type="InterPro" id="IPR052919">
    <property type="entry name" value="TA_system_RNase"/>
</dbReference>
<proteinExistence type="predicted"/>
<dbReference type="OrthoDB" id="9798990at2"/>
<dbReference type="EMBL" id="FUWR01000001">
    <property type="protein sequence ID" value="SJZ36416.1"/>
    <property type="molecule type" value="Genomic_DNA"/>
</dbReference>
<evidence type="ECO:0000259" key="1">
    <source>
        <dbReference type="Pfam" id="PF01850"/>
    </source>
</evidence>
<dbReference type="PANTHER" id="PTHR36173:SF1">
    <property type="entry name" value="RIBONUCLEASE VAPC22"/>
    <property type="match status" value="1"/>
</dbReference>
<dbReference type="InterPro" id="IPR002716">
    <property type="entry name" value="PIN_dom"/>
</dbReference>
<dbReference type="PANTHER" id="PTHR36173">
    <property type="entry name" value="RIBONUCLEASE VAPC16-RELATED"/>
    <property type="match status" value="1"/>
</dbReference>
<organism evidence="2 3">
    <name type="scientific">Trichlorobacter thiogenes</name>
    <dbReference type="NCBI Taxonomy" id="115783"/>
    <lineage>
        <taxon>Bacteria</taxon>
        <taxon>Pseudomonadati</taxon>
        <taxon>Thermodesulfobacteriota</taxon>
        <taxon>Desulfuromonadia</taxon>
        <taxon>Geobacterales</taxon>
        <taxon>Geobacteraceae</taxon>
        <taxon>Trichlorobacter</taxon>
    </lineage>
</organism>
<dbReference type="Proteomes" id="UP000190102">
    <property type="component" value="Unassembled WGS sequence"/>
</dbReference>
<dbReference type="Gene3D" id="3.40.50.1010">
    <property type="entry name" value="5'-nuclease"/>
    <property type="match status" value="1"/>
</dbReference>
<dbReference type="AlphaFoldDB" id="A0A1T4K1R7"/>
<evidence type="ECO:0000313" key="3">
    <source>
        <dbReference type="Proteomes" id="UP000190102"/>
    </source>
</evidence>
<dbReference type="InterPro" id="IPR041705">
    <property type="entry name" value="PIN_Sll0205"/>
</dbReference>
<dbReference type="RefSeq" id="WP_078788562.1">
    <property type="nucleotide sequence ID" value="NZ_FUWR01000001.1"/>
</dbReference>
<sequence length="131" mass="14574">MLLLDTHILLWWINGTAGKLPSPLVATIEEAESLAVSAISCFEIEWLVRHGRIELEISLDEWFSGVFSEAGVNCLPITAEIARLAASLPEHHKDPQDRLIIATSITHHLPVISADKQFLLYDEISRLLIAP</sequence>
<keyword evidence="3" id="KW-1185">Reference proteome</keyword>
<name>A0A1T4K1R7_9BACT</name>
<protein>
    <submittedName>
        <fullName evidence="2">PIN domain nuclease, a component of toxin-antitoxin system (PIN domain)</fullName>
    </submittedName>
</protein>
<accession>A0A1T4K1R7</accession>
<evidence type="ECO:0000313" key="2">
    <source>
        <dbReference type="EMBL" id="SJZ36416.1"/>
    </source>
</evidence>
<reference evidence="3" key="1">
    <citation type="submission" date="2017-02" db="EMBL/GenBank/DDBJ databases">
        <authorList>
            <person name="Varghese N."/>
            <person name="Submissions S."/>
        </authorList>
    </citation>
    <scope>NUCLEOTIDE SEQUENCE [LARGE SCALE GENOMIC DNA]</scope>
    <source>
        <strain evidence="3">ATCC BAA-34</strain>
    </source>
</reference>
<dbReference type="InterPro" id="IPR029060">
    <property type="entry name" value="PIN-like_dom_sf"/>
</dbReference>
<gene>
    <name evidence="2" type="ORF">SAMN02745119_00256</name>
</gene>
<feature type="domain" description="PIN" evidence="1">
    <location>
        <begin position="3"/>
        <end position="121"/>
    </location>
</feature>
<dbReference type="SUPFAM" id="SSF88723">
    <property type="entry name" value="PIN domain-like"/>
    <property type="match status" value="1"/>
</dbReference>
<dbReference type="CDD" id="cd09872">
    <property type="entry name" value="PIN_Sll0205-like"/>
    <property type="match status" value="1"/>
</dbReference>
<dbReference type="Pfam" id="PF01850">
    <property type="entry name" value="PIN"/>
    <property type="match status" value="1"/>
</dbReference>
<dbReference type="STRING" id="115783.SAMN02745119_00256"/>